<organism evidence="1 2">
    <name type="scientific">Scutellospora calospora</name>
    <dbReference type="NCBI Taxonomy" id="85575"/>
    <lineage>
        <taxon>Eukaryota</taxon>
        <taxon>Fungi</taxon>
        <taxon>Fungi incertae sedis</taxon>
        <taxon>Mucoromycota</taxon>
        <taxon>Glomeromycotina</taxon>
        <taxon>Glomeromycetes</taxon>
        <taxon>Diversisporales</taxon>
        <taxon>Gigasporaceae</taxon>
        <taxon>Scutellospora</taxon>
    </lineage>
</organism>
<evidence type="ECO:0000313" key="2">
    <source>
        <dbReference type="Proteomes" id="UP000789860"/>
    </source>
</evidence>
<keyword evidence="2" id="KW-1185">Reference proteome</keyword>
<protein>
    <submittedName>
        <fullName evidence="1">7979_t:CDS:1</fullName>
    </submittedName>
</protein>
<dbReference type="Proteomes" id="UP000789860">
    <property type="component" value="Unassembled WGS sequence"/>
</dbReference>
<comment type="caution">
    <text evidence="1">The sequence shown here is derived from an EMBL/GenBank/DDBJ whole genome shotgun (WGS) entry which is preliminary data.</text>
</comment>
<accession>A0ACA9PJK9</accession>
<gene>
    <name evidence="1" type="ORF">SCALOS_LOCUS10599</name>
</gene>
<proteinExistence type="predicted"/>
<feature type="non-terminal residue" evidence="1">
    <location>
        <position position="181"/>
    </location>
</feature>
<evidence type="ECO:0000313" key="1">
    <source>
        <dbReference type="EMBL" id="CAG8703965.1"/>
    </source>
</evidence>
<name>A0ACA9PJK9_9GLOM</name>
<reference evidence="1" key="1">
    <citation type="submission" date="2021-06" db="EMBL/GenBank/DDBJ databases">
        <authorList>
            <person name="Kallberg Y."/>
            <person name="Tangrot J."/>
            <person name="Rosling A."/>
        </authorList>
    </citation>
    <scope>NUCLEOTIDE SEQUENCE</scope>
    <source>
        <strain evidence="1">AU212A</strain>
    </source>
</reference>
<sequence length="181" mass="21587">ILIKDLVPDNWVEYLRKYLKNKNSITTPSENIIEIIKNRLNNNCNAYITNNGEFQGPNLIWELKLCHKSVIITVIEFDYSNNKWNSDSNKKQLEIFSSFCPDETRFILHCEILENGDFVMITHIGVIIWTFKLSKAKKTKVIKMHYYWCDYNYRLEDFDFEITNLRISLKTGLQDKFFLLQ</sequence>
<dbReference type="EMBL" id="CAJVPM010040671">
    <property type="protein sequence ID" value="CAG8703965.1"/>
    <property type="molecule type" value="Genomic_DNA"/>
</dbReference>
<feature type="non-terminal residue" evidence="1">
    <location>
        <position position="1"/>
    </location>
</feature>